<reference evidence="2 3" key="1">
    <citation type="submission" date="2021-08" db="EMBL/GenBank/DDBJ databases">
        <title>Comparative Genomics Analysis of the Genus Qipengyuania Reveals Extensive Genetic Diversity and Metabolic Versatility, Including the Description of Fifteen Novel Species.</title>
        <authorList>
            <person name="Liu Y."/>
        </authorList>
    </citation>
    <scope>NUCLEOTIDE SEQUENCE [LARGE SCALE GENOMIC DNA]</scope>
    <source>
        <strain evidence="2 3">YG27</strain>
    </source>
</reference>
<dbReference type="InterPro" id="IPR001279">
    <property type="entry name" value="Metallo-B-lactamas"/>
</dbReference>
<dbReference type="Pfam" id="PF00753">
    <property type="entry name" value="Lactamase_B"/>
    <property type="match status" value="1"/>
</dbReference>
<evidence type="ECO:0000313" key="2">
    <source>
        <dbReference type="EMBL" id="MBX7499895.1"/>
    </source>
</evidence>
<gene>
    <name evidence="2" type="primary">bla</name>
    <name evidence="2" type="ORF">K3181_00385</name>
</gene>
<comment type="caution">
    <text evidence="2">The sequence shown here is derived from an EMBL/GenBank/DDBJ whole genome shotgun (WGS) entry which is preliminary data.</text>
</comment>
<proteinExistence type="predicted"/>
<dbReference type="InterPro" id="IPR036866">
    <property type="entry name" value="RibonucZ/Hydroxyglut_hydro"/>
</dbReference>
<accession>A0ABS7JQH2</accession>
<dbReference type="PANTHER" id="PTHR42951">
    <property type="entry name" value="METALLO-BETA-LACTAMASE DOMAIN-CONTAINING"/>
    <property type="match status" value="1"/>
</dbReference>
<dbReference type="EMBL" id="JAIGNU010000001">
    <property type="protein sequence ID" value="MBX7499895.1"/>
    <property type="molecule type" value="Genomic_DNA"/>
</dbReference>
<name>A0ABS7JQH2_9SPHN</name>
<dbReference type="SUPFAM" id="SSF56281">
    <property type="entry name" value="Metallo-hydrolase/oxidoreductase"/>
    <property type="match status" value="1"/>
</dbReference>
<evidence type="ECO:0000259" key="1">
    <source>
        <dbReference type="SMART" id="SM00849"/>
    </source>
</evidence>
<dbReference type="RefSeq" id="WP_221599761.1">
    <property type="nucleotide sequence ID" value="NZ_JAIGNU010000001.1"/>
</dbReference>
<sequence length="310" mass="32883">MSARIFGFALALISAACTTTETAEMDAAAEDAANAAARRAWVERCTDFDEWDKPAPPFRIYGDTYYVGTCGISAILVVGGPEGDVLIDTGTEKGAEIVLANIRALGVDPRNVRSVFMSHEHFDHVGGMARFLAATGAKVTASAPAAAVLRTGRVSVDDPQAGSGHPPFSPVEDDALEVLDPEGRAITAAGHEFVPIATPGHTLGATSWTWEECEGGDCKRIVYVDSMNPISDDTYRFSDHPALLAAFRKGIADIAALDCDIVLAPHPSAAKMRDRLLGEAPLVDRSGCRAYAAAVAQRLDQRLAKERGDD</sequence>
<organism evidence="2 3">
    <name type="scientific">Qipengyuania mesophila</name>
    <dbReference type="NCBI Taxonomy" id="2867246"/>
    <lineage>
        <taxon>Bacteria</taxon>
        <taxon>Pseudomonadati</taxon>
        <taxon>Pseudomonadota</taxon>
        <taxon>Alphaproteobacteria</taxon>
        <taxon>Sphingomonadales</taxon>
        <taxon>Erythrobacteraceae</taxon>
        <taxon>Qipengyuania</taxon>
    </lineage>
</organism>
<dbReference type="NCBIfam" id="NF033105">
    <property type="entry name" value="bla_subclass_B3"/>
    <property type="match status" value="1"/>
</dbReference>
<keyword evidence="3" id="KW-1185">Reference proteome</keyword>
<protein>
    <submittedName>
        <fullName evidence="2">Subclass B3 metallo-beta-lactamase</fullName>
    </submittedName>
</protein>
<dbReference type="Gene3D" id="3.60.15.10">
    <property type="entry name" value="Ribonuclease Z/Hydroxyacylglutathione hydrolase-like"/>
    <property type="match status" value="1"/>
</dbReference>
<dbReference type="PROSITE" id="PS51257">
    <property type="entry name" value="PROKAR_LIPOPROTEIN"/>
    <property type="match status" value="1"/>
</dbReference>
<dbReference type="InterPro" id="IPR050855">
    <property type="entry name" value="NDM-1-like"/>
</dbReference>
<evidence type="ECO:0000313" key="3">
    <source>
        <dbReference type="Proteomes" id="UP000782554"/>
    </source>
</evidence>
<dbReference type="SMART" id="SM00849">
    <property type="entry name" value="Lactamase_B"/>
    <property type="match status" value="1"/>
</dbReference>
<feature type="domain" description="Metallo-beta-lactamase" evidence="1">
    <location>
        <begin position="71"/>
        <end position="266"/>
    </location>
</feature>
<dbReference type="Proteomes" id="UP000782554">
    <property type="component" value="Unassembled WGS sequence"/>
</dbReference>